<dbReference type="PANTHER" id="PTHR12277:SF81">
    <property type="entry name" value="PROTEIN ABHD13"/>
    <property type="match status" value="1"/>
</dbReference>
<feature type="domain" description="AB hydrolase-1" evidence="2">
    <location>
        <begin position="76"/>
        <end position="183"/>
    </location>
</feature>
<dbReference type="SUPFAM" id="SSF53474">
    <property type="entry name" value="alpha/beta-Hydrolases"/>
    <property type="match status" value="1"/>
</dbReference>
<name>A0A1Y4DEB6_9BACT</name>
<dbReference type="Proteomes" id="UP000196368">
    <property type="component" value="Unassembled WGS sequence"/>
</dbReference>
<dbReference type="PANTHER" id="PTHR12277">
    <property type="entry name" value="ALPHA/BETA HYDROLASE DOMAIN-CONTAINING PROTEIN"/>
    <property type="match status" value="1"/>
</dbReference>
<evidence type="ECO:0000256" key="1">
    <source>
        <dbReference type="SAM" id="Phobius"/>
    </source>
</evidence>
<dbReference type="InterPro" id="IPR029058">
    <property type="entry name" value="AB_hydrolase_fold"/>
</dbReference>
<keyword evidence="4" id="KW-1185">Reference proteome</keyword>
<comment type="caution">
    <text evidence="3">The sequence shown here is derived from an EMBL/GenBank/DDBJ whole genome shotgun (WGS) entry which is preliminary data.</text>
</comment>
<dbReference type="AlphaFoldDB" id="A0A1Y4DEB6"/>
<dbReference type="EMBL" id="NFJD01000001">
    <property type="protein sequence ID" value="OUO57245.1"/>
    <property type="molecule type" value="Genomic_DNA"/>
</dbReference>
<feature type="transmembrane region" description="Helical" evidence="1">
    <location>
        <begin position="12"/>
        <end position="34"/>
    </location>
</feature>
<keyword evidence="1" id="KW-0812">Transmembrane</keyword>
<sequence length="285" mass="31949">MPSGAWKSYNIGMIWVLLFAVLAGVWYGLSRLGAHIVFRPQKKRWPLTLPFQNAAFDAPDGTPVTGVYLPAQAGRPTLLFFHGRGGNVSHFEKFAQVYASKGYGIFMFDYRGFGLSKGRPSQKHMFEDALAAARYLMNTLHIRPQEIVLYGHSLGNAPALFAAQTLGKLPFKALILQSPFLSTPDMAVCLWKHVYEPASFFYRATKVFVTPFLWFNRFENTLPAGQIKLPALVCMSRADATIPWKMSAHLADYIPHTKRFLSEHGGHDEFDWAADAADAFLKNLS</sequence>
<dbReference type="InterPro" id="IPR000073">
    <property type="entry name" value="AB_hydrolase_1"/>
</dbReference>
<dbReference type="Gene3D" id="3.40.50.1820">
    <property type="entry name" value="alpha/beta hydrolase"/>
    <property type="match status" value="1"/>
</dbReference>
<keyword evidence="1" id="KW-1133">Transmembrane helix</keyword>
<proteinExistence type="predicted"/>
<organism evidence="3 4">
    <name type="scientific">Candidatus Avelusimicrobium gallicola</name>
    <dbReference type="NCBI Taxonomy" id="2562704"/>
    <lineage>
        <taxon>Bacteria</taxon>
        <taxon>Pseudomonadati</taxon>
        <taxon>Elusimicrobiota</taxon>
        <taxon>Elusimicrobia</taxon>
        <taxon>Elusimicrobiales</taxon>
        <taxon>Elusimicrobiaceae</taxon>
        <taxon>Candidatus Avelusimicrobium</taxon>
    </lineage>
</organism>
<gene>
    <name evidence="3" type="ORF">B5F75_00235</name>
</gene>
<evidence type="ECO:0000313" key="4">
    <source>
        <dbReference type="Proteomes" id="UP000196368"/>
    </source>
</evidence>
<keyword evidence="1" id="KW-0472">Membrane</keyword>
<reference evidence="4" key="1">
    <citation type="submission" date="2017-04" db="EMBL/GenBank/DDBJ databases">
        <title>Function of individual gut microbiota members based on whole genome sequencing of pure cultures obtained from chicken caecum.</title>
        <authorList>
            <person name="Medvecky M."/>
            <person name="Cejkova D."/>
            <person name="Polansky O."/>
            <person name="Karasova D."/>
            <person name="Kubasova T."/>
            <person name="Cizek A."/>
            <person name="Rychlik I."/>
        </authorList>
    </citation>
    <scope>NUCLEOTIDE SEQUENCE [LARGE SCALE GENOMIC DNA]</scope>
    <source>
        <strain evidence="4">An273</strain>
    </source>
</reference>
<accession>A0A1Y4DEB6</accession>
<protein>
    <recommendedName>
        <fullName evidence="2">AB hydrolase-1 domain-containing protein</fullName>
    </recommendedName>
</protein>
<evidence type="ECO:0000259" key="2">
    <source>
        <dbReference type="Pfam" id="PF00561"/>
    </source>
</evidence>
<dbReference type="Pfam" id="PF00561">
    <property type="entry name" value="Abhydrolase_1"/>
    <property type="match status" value="1"/>
</dbReference>
<evidence type="ECO:0000313" key="3">
    <source>
        <dbReference type="EMBL" id="OUO57245.1"/>
    </source>
</evidence>